<dbReference type="AlphaFoldDB" id="A0A815QMR3"/>
<evidence type="ECO:0000313" key="7">
    <source>
        <dbReference type="Proteomes" id="UP000663852"/>
    </source>
</evidence>
<dbReference type="PROSITE" id="PS50026">
    <property type="entry name" value="EGF_3"/>
    <property type="match status" value="1"/>
</dbReference>
<dbReference type="InterPro" id="IPR002557">
    <property type="entry name" value="Chitin-bd_dom"/>
</dbReference>
<dbReference type="PROSITE" id="PS50940">
    <property type="entry name" value="CHIT_BIND_II"/>
    <property type="match status" value="1"/>
</dbReference>
<gene>
    <name evidence="6" type="ORF">EDS130_LOCUS40430</name>
</gene>
<dbReference type="SUPFAM" id="SSF57625">
    <property type="entry name" value="Invertebrate chitin-binding proteins"/>
    <property type="match status" value="2"/>
</dbReference>
<dbReference type="InterPro" id="IPR000742">
    <property type="entry name" value="EGF"/>
</dbReference>
<feature type="region of interest" description="Disordered" evidence="2">
    <location>
        <begin position="434"/>
        <end position="455"/>
    </location>
</feature>
<dbReference type="Proteomes" id="UP000663852">
    <property type="component" value="Unassembled WGS sequence"/>
</dbReference>
<accession>A0A815QMR3</accession>
<dbReference type="GO" id="GO:0005576">
    <property type="term" value="C:extracellular region"/>
    <property type="evidence" value="ECO:0007669"/>
    <property type="project" value="InterPro"/>
</dbReference>
<feature type="region of interest" description="Disordered" evidence="2">
    <location>
        <begin position="867"/>
        <end position="895"/>
    </location>
</feature>
<evidence type="ECO:0000256" key="1">
    <source>
        <dbReference type="PROSITE-ProRule" id="PRU00076"/>
    </source>
</evidence>
<reference evidence="6" key="1">
    <citation type="submission" date="2021-02" db="EMBL/GenBank/DDBJ databases">
        <authorList>
            <person name="Nowell W R."/>
        </authorList>
    </citation>
    <scope>NUCLEOTIDE SEQUENCE</scope>
</reference>
<dbReference type="CDD" id="cd00054">
    <property type="entry name" value="EGF_CA"/>
    <property type="match status" value="1"/>
</dbReference>
<organism evidence="6 7">
    <name type="scientific">Adineta ricciae</name>
    <name type="common">Rotifer</name>
    <dbReference type="NCBI Taxonomy" id="249248"/>
    <lineage>
        <taxon>Eukaryota</taxon>
        <taxon>Metazoa</taxon>
        <taxon>Spiralia</taxon>
        <taxon>Gnathifera</taxon>
        <taxon>Rotifera</taxon>
        <taxon>Eurotatoria</taxon>
        <taxon>Bdelloidea</taxon>
        <taxon>Adinetida</taxon>
        <taxon>Adinetidae</taxon>
        <taxon>Adineta</taxon>
    </lineage>
</organism>
<sequence>MHSLSFVLVLFFAIGVLGQTSDDSKEDANDNDLEKGYPFGQLRILADGKTEELISPEHTEIEKSDKKTVVVPDVQPLPSPCIGARPSSKRAFPKEKTKYIFCRDEFHYEILTCPDGVEFNGKSNECDLLAETPSLNRCDIEKPCLNEGVCSVVSNSTFKCTCRSDWTGERCETPVNSCVKKPCGPNAECRPLTTKDYEQDYVCVCHTLKGYGLTCREGWLLKKKILSFCVLIIVYHCIAVPNPCLTTTEQFYPFAFSQRAYIQCDGELIYFQPCGPLLYWNQEEKICDRKRPAKIDMPAFITVPPTDVVIKGNQEQVFDNTDTQQSIQVSATPQPQRDMSSVQTVKVNSPDLFGFIPARAANRKQLLVTVDSHNGVSIQNLPELEQKTQELRNQVSQMINPSQVRENVFTGSNQWQISQKDQELRQLQGKFRVEQDGQRQQQQPPQKFQQNQQSFGTQQWLNKLPENNVQSFQRVTSQPQGQNVQRNEQVQDDSQEWNMNVAKFPQNTVQLQGFQQQNPREQQTWQMRQDTAPMTGSQFAQSSQTFQTRPQAQGQADIEISSPAQNTIRVQVLKDKDLQRDEQSWQQQTHTFSTRPQKWQNTQSFQRDEQTETNRPETMTFDGSNRLETGFQQTGQRFVPPGQTWQEKQSLGGQQQFQAPIQATFTATASSTTTIQTPHIILPPQRFSEQQKPWETKFQAQNPQILVETAGKRQMSPSQQEFHGQEQSWENRFQKQSPRGQTTQVIAFKPTHWKDTGKQDTVVPSQDQRQLTTEDSFQKQNAQFAFPQQQQQQKSMMSQNTFDQRQTWSNQQMQNGRVLKPTDLRVQSQTEQITGRPIEATTRPTNADLFQGHVPQSFRGQVLFQPNEQSQFGQQSMTEQRQQMQMQAAPSKYAR</sequence>
<comment type="caution">
    <text evidence="6">The sequence shown here is derived from an EMBL/GenBank/DDBJ whole genome shotgun (WGS) entry which is preliminary data.</text>
</comment>
<feature type="domain" description="EGF-like" evidence="4">
    <location>
        <begin position="134"/>
        <end position="172"/>
    </location>
</feature>
<keyword evidence="1" id="KW-1015">Disulfide bond</keyword>
<dbReference type="OrthoDB" id="418245at2759"/>
<feature type="compositionally biased region" description="Basic and acidic residues" evidence="2">
    <location>
        <begin position="606"/>
        <end position="615"/>
    </location>
</feature>
<dbReference type="Gene3D" id="2.10.25.10">
    <property type="entry name" value="Laminin"/>
    <property type="match status" value="1"/>
</dbReference>
<dbReference type="SMART" id="SM00494">
    <property type="entry name" value="ChtBD2"/>
    <property type="match status" value="2"/>
</dbReference>
<evidence type="ECO:0000256" key="3">
    <source>
        <dbReference type="SAM" id="SignalP"/>
    </source>
</evidence>
<dbReference type="SMART" id="SM00181">
    <property type="entry name" value="EGF"/>
    <property type="match status" value="2"/>
</dbReference>
<dbReference type="GO" id="GO:0008061">
    <property type="term" value="F:chitin binding"/>
    <property type="evidence" value="ECO:0007669"/>
    <property type="project" value="InterPro"/>
</dbReference>
<feature type="chain" id="PRO_5033046352" evidence="3">
    <location>
        <begin position="19"/>
        <end position="895"/>
    </location>
</feature>
<protein>
    <submittedName>
        <fullName evidence="6">Uncharacterized protein</fullName>
    </submittedName>
</protein>
<keyword evidence="1" id="KW-0245">EGF-like domain</keyword>
<feature type="compositionally biased region" description="Low complexity" evidence="2">
    <location>
        <begin position="874"/>
        <end position="887"/>
    </location>
</feature>
<feature type="region of interest" description="Disordered" evidence="2">
    <location>
        <begin position="473"/>
        <end position="493"/>
    </location>
</feature>
<evidence type="ECO:0000256" key="2">
    <source>
        <dbReference type="SAM" id="MobiDB-lite"/>
    </source>
</evidence>
<comment type="caution">
    <text evidence="1">Lacks conserved residue(s) required for the propagation of feature annotation.</text>
</comment>
<dbReference type="PROSITE" id="PS00022">
    <property type="entry name" value="EGF_1"/>
    <property type="match status" value="1"/>
</dbReference>
<feature type="compositionally biased region" description="Low complexity" evidence="2">
    <location>
        <begin position="438"/>
        <end position="455"/>
    </location>
</feature>
<dbReference type="EMBL" id="CAJNOJ010000487">
    <property type="protein sequence ID" value="CAF1465374.1"/>
    <property type="molecule type" value="Genomic_DNA"/>
</dbReference>
<keyword evidence="3" id="KW-0732">Signal</keyword>
<evidence type="ECO:0000259" key="4">
    <source>
        <dbReference type="PROSITE" id="PS50026"/>
    </source>
</evidence>
<feature type="compositionally biased region" description="Polar residues" evidence="2">
    <location>
        <begin position="473"/>
        <end position="488"/>
    </location>
</feature>
<feature type="signal peptide" evidence="3">
    <location>
        <begin position="1"/>
        <end position="18"/>
    </location>
</feature>
<dbReference type="SUPFAM" id="SSF57196">
    <property type="entry name" value="EGF/Laminin"/>
    <property type="match status" value="1"/>
</dbReference>
<name>A0A815QMR3_ADIRI</name>
<feature type="disulfide bond" evidence="1">
    <location>
        <begin position="162"/>
        <end position="171"/>
    </location>
</feature>
<evidence type="ECO:0000259" key="5">
    <source>
        <dbReference type="PROSITE" id="PS50940"/>
    </source>
</evidence>
<feature type="domain" description="Chitin-binding type-2" evidence="5">
    <location>
        <begin position="78"/>
        <end position="140"/>
    </location>
</feature>
<evidence type="ECO:0000313" key="6">
    <source>
        <dbReference type="EMBL" id="CAF1465374.1"/>
    </source>
</evidence>
<dbReference type="InterPro" id="IPR036508">
    <property type="entry name" value="Chitin-bd_dom_sf"/>
</dbReference>
<feature type="compositionally biased region" description="Polar residues" evidence="2">
    <location>
        <begin position="589"/>
        <end position="605"/>
    </location>
</feature>
<feature type="region of interest" description="Disordered" evidence="2">
    <location>
        <begin position="589"/>
        <end position="625"/>
    </location>
</feature>
<proteinExistence type="predicted"/>